<dbReference type="GO" id="GO:0009451">
    <property type="term" value="P:RNA modification"/>
    <property type="evidence" value="ECO:0007669"/>
    <property type="project" value="InterPro"/>
</dbReference>
<dbReference type="AlphaFoldDB" id="A0A438FNL7"/>
<dbReference type="InterPro" id="IPR002885">
    <property type="entry name" value="PPR_rpt"/>
</dbReference>
<evidence type="ECO:0000256" key="2">
    <source>
        <dbReference type="PROSITE-ProRule" id="PRU00708"/>
    </source>
</evidence>
<gene>
    <name evidence="3" type="primary">EMB175_1</name>
    <name evidence="3" type="ORF">CK203_065269</name>
</gene>
<dbReference type="FunFam" id="1.25.40.10:FF:000679">
    <property type="entry name" value="Pentatricopeptide repeat-containing protein At5g03800"/>
    <property type="match status" value="1"/>
</dbReference>
<reference evidence="3 4" key="1">
    <citation type="journal article" date="2018" name="PLoS Genet.">
        <title>Population sequencing reveals clonal diversity and ancestral inbreeding in the grapevine cultivar Chardonnay.</title>
        <authorList>
            <person name="Roach M.J."/>
            <person name="Johnson D.L."/>
            <person name="Bohlmann J."/>
            <person name="van Vuuren H.J."/>
            <person name="Jones S.J."/>
            <person name="Pretorius I.S."/>
            <person name="Schmidt S.A."/>
            <person name="Borneman A.R."/>
        </authorList>
    </citation>
    <scope>NUCLEOTIDE SEQUENCE [LARGE SCALE GENOMIC DNA]</scope>
    <source>
        <strain evidence="4">cv. Chardonnay</strain>
        <tissue evidence="3">Leaf</tissue>
    </source>
</reference>
<feature type="repeat" description="PPR" evidence="2">
    <location>
        <begin position="142"/>
        <end position="176"/>
    </location>
</feature>
<dbReference type="InterPro" id="IPR046960">
    <property type="entry name" value="PPR_At4g14850-like_plant"/>
</dbReference>
<dbReference type="Pfam" id="PF13041">
    <property type="entry name" value="PPR_2"/>
    <property type="match status" value="3"/>
</dbReference>
<dbReference type="NCBIfam" id="TIGR00756">
    <property type="entry name" value="PPR"/>
    <property type="match status" value="6"/>
</dbReference>
<feature type="repeat" description="PPR" evidence="2">
    <location>
        <begin position="344"/>
        <end position="374"/>
    </location>
</feature>
<dbReference type="PANTHER" id="PTHR47926">
    <property type="entry name" value="PENTATRICOPEPTIDE REPEAT-CONTAINING PROTEIN"/>
    <property type="match status" value="1"/>
</dbReference>
<evidence type="ECO:0000313" key="4">
    <source>
        <dbReference type="Proteomes" id="UP000288805"/>
    </source>
</evidence>
<dbReference type="FunFam" id="1.25.40.10:FF:001564">
    <property type="entry name" value="Pentatricopeptide repeat-containing protein103"/>
    <property type="match status" value="1"/>
</dbReference>
<comment type="caution">
    <text evidence="3">The sequence shown here is derived from an EMBL/GenBank/DDBJ whole genome shotgun (WGS) entry which is preliminary data.</text>
</comment>
<accession>A0A438FNL7</accession>
<keyword evidence="1" id="KW-0677">Repeat</keyword>
<dbReference type="Pfam" id="PF01535">
    <property type="entry name" value="PPR"/>
    <property type="match status" value="6"/>
</dbReference>
<evidence type="ECO:0000256" key="1">
    <source>
        <dbReference type="ARBA" id="ARBA00022737"/>
    </source>
</evidence>
<dbReference type="PANTHER" id="PTHR47926:SF512">
    <property type="entry name" value="REPEAT (PPR) SUPERFAMILY PROTEIN, PUTATIVE-RELATED"/>
    <property type="match status" value="1"/>
</dbReference>
<dbReference type="EMBL" id="QGNW01000831">
    <property type="protein sequence ID" value="RVW61535.1"/>
    <property type="molecule type" value="Genomic_DNA"/>
</dbReference>
<feature type="repeat" description="PPR" evidence="2">
    <location>
        <begin position="375"/>
        <end position="409"/>
    </location>
</feature>
<proteinExistence type="predicted"/>
<name>A0A438FNL7_VITVI</name>
<organism evidence="3 4">
    <name type="scientific">Vitis vinifera</name>
    <name type="common">Grape</name>
    <dbReference type="NCBI Taxonomy" id="29760"/>
    <lineage>
        <taxon>Eukaryota</taxon>
        <taxon>Viridiplantae</taxon>
        <taxon>Streptophyta</taxon>
        <taxon>Embryophyta</taxon>
        <taxon>Tracheophyta</taxon>
        <taxon>Spermatophyta</taxon>
        <taxon>Magnoliopsida</taxon>
        <taxon>eudicotyledons</taxon>
        <taxon>Gunneridae</taxon>
        <taxon>Pentapetalae</taxon>
        <taxon>rosids</taxon>
        <taxon>Vitales</taxon>
        <taxon>Vitaceae</taxon>
        <taxon>Viteae</taxon>
        <taxon>Vitis</taxon>
    </lineage>
</organism>
<dbReference type="GO" id="GO:0003723">
    <property type="term" value="F:RNA binding"/>
    <property type="evidence" value="ECO:0007669"/>
    <property type="project" value="InterPro"/>
</dbReference>
<dbReference type="InterPro" id="IPR011990">
    <property type="entry name" value="TPR-like_helical_dom_sf"/>
</dbReference>
<dbReference type="PROSITE" id="PS51375">
    <property type="entry name" value="PPR"/>
    <property type="match status" value="4"/>
</dbReference>
<evidence type="ECO:0000313" key="3">
    <source>
        <dbReference type="EMBL" id="RVW61535.1"/>
    </source>
</evidence>
<feature type="non-terminal residue" evidence="3">
    <location>
        <position position="644"/>
    </location>
</feature>
<protein>
    <submittedName>
        <fullName evidence="3">Pentatricopeptide repeat-containing protein</fullName>
    </submittedName>
</protein>
<dbReference type="Proteomes" id="UP000288805">
    <property type="component" value="Unassembled WGS sequence"/>
</dbReference>
<sequence length="644" mass="71568">MFGAFPTWLFSLFIFPKPPFPFCLSRPTSPSQSLYSLSLSKTSFSSSRSKPYALLTSHPPLSNQPALLSNFPSVSNDTVNDHYYLLDLSVRYDDVELIKAVHASIFKLAEDIRLANALIVAYLKLGMVPNAHKVFVGLSCPNVVSYTAMISGFAKSNRERQAMENFFRMRSSGIELNEFSFVAILTVCIRLLDLELGCQLHAIVIKMGFLNYTFVSNALMGLYGKCGYLDTVLQLFDEMPHRDIASWNTVISSVVKEMMYERAFELFRDMRRIDGFRIDHFTLSTILVAARGLASMVGREIHAHVIKIGFESNISVINALIRFYTKCGSIKHVVALFEKMRVRDVITWTEMITAYMEFGLTDLALEVFDKMPARNSISYNAILSGFCQNGEGSKALAFFCRMVEEGVELTDFTLTGVLNACGLLMEAKISKQIHGFILKFGFGSNACIEAALLDMCTRCGRMADAQKMFSQGSFSQSGSIIWTSMICGYARNAQPEEAISLFCRSQLEGAMVVDKVASTAVLGVCGTLAFHEMGKQIHCHALKSGFLSDLGVGNSIITMYSKCSNMDDAIKVFNVMPAHDIVSWNGLIAGHLLHRQGDEALSVWSKMEKAEHYTSLVGVLGYWGLLEEAEEMINKMPIEPEASV</sequence>
<dbReference type="Gene3D" id="1.25.40.10">
    <property type="entry name" value="Tetratricopeptide repeat domain"/>
    <property type="match status" value="5"/>
</dbReference>
<feature type="repeat" description="PPR" evidence="2">
    <location>
        <begin position="243"/>
        <end position="273"/>
    </location>
</feature>